<feature type="non-terminal residue" evidence="1">
    <location>
        <position position="1"/>
    </location>
</feature>
<protein>
    <submittedName>
        <fullName evidence="1">Uncharacterized protein</fullName>
    </submittedName>
</protein>
<sequence length="83" mass="9042">AYAKEMHKKFSTGKFSESDKFNTSEAHIPGFDIPLNTVIPETQPIDVSLSTSPETAELDKEAKTIIKEGITKFGETPKSDAVA</sequence>
<comment type="caution">
    <text evidence="1">The sequence shown here is derived from an EMBL/GenBank/DDBJ whole genome shotgun (WGS) entry which is preliminary data.</text>
</comment>
<evidence type="ECO:0000313" key="2">
    <source>
        <dbReference type="Proteomes" id="UP000265520"/>
    </source>
</evidence>
<evidence type="ECO:0000313" key="1">
    <source>
        <dbReference type="EMBL" id="MCI67126.1"/>
    </source>
</evidence>
<reference evidence="1 2" key="1">
    <citation type="journal article" date="2018" name="Front. Plant Sci.">
        <title>Red Clover (Trifolium pratense) and Zigzag Clover (T. medium) - A Picture of Genomic Similarities and Differences.</title>
        <authorList>
            <person name="Dluhosova J."/>
            <person name="Istvanek J."/>
            <person name="Nedelnik J."/>
            <person name="Repkova J."/>
        </authorList>
    </citation>
    <scope>NUCLEOTIDE SEQUENCE [LARGE SCALE GENOMIC DNA]</scope>
    <source>
        <strain evidence="2">cv. 10/8</strain>
        <tissue evidence="1">Leaf</tissue>
    </source>
</reference>
<name>A0A392U412_9FABA</name>
<keyword evidence="2" id="KW-1185">Reference proteome</keyword>
<dbReference type="Proteomes" id="UP000265520">
    <property type="component" value="Unassembled WGS sequence"/>
</dbReference>
<dbReference type="EMBL" id="LXQA010709643">
    <property type="protein sequence ID" value="MCI67126.1"/>
    <property type="molecule type" value="Genomic_DNA"/>
</dbReference>
<dbReference type="AlphaFoldDB" id="A0A392U412"/>
<feature type="non-terminal residue" evidence="1">
    <location>
        <position position="83"/>
    </location>
</feature>
<accession>A0A392U412</accession>
<organism evidence="1 2">
    <name type="scientific">Trifolium medium</name>
    <dbReference type="NCBI Taxonomy" id="97028"/>
    <lineage>
        <taxon>Eukaryota</taxon>
        <taxon>Viridiplantae</taxon>
        <taxon>Streptophyta</taxon>
        <taxon>Embryophyta</taxon>
        <taxon>Tracheophyta</taxon>
        <taxon>Spermatophyta</taxon>
        <taxon>Magnoliopsida</taxon>
        <taxon>eudicotyledons</taxon>
        <taxon>Gunneridae</taxon>
        <taxon>Pentapetalae</taxon>
        <taxon>rosids</taxon>
        <taxon>fabids</taxon>
        <taxon>Fabales</taxon>
        <taxon>Fabaceae</taxon>
        <taxon>Papilionoideae</taxon>
        <taxon>50 kb inversion clade</taxon>
        <taxon>NPAAA clade</taxon>
        <taxon>Hologalegina</taxon>
        <taxon>IRL clade</taxon>
        <taxon>Trifolieae</taxon>
        <taxon>Trifolium</taxon>
    </lineage>
</organism>
<proteinExistence type="predicted"/>